<evidence type="ECO:0000259" key="1">
    <source>
        <dbReference type="PROSITE" id="PS50994"/>
    </source>
</evidence>
<keyword evidence="3" id="KW-1185">Reference proteome</keyword>
<dbReference type="Pfam" id="PF13333">
    <property type="entry name" value="rve_2"/>
    <property type="match status" value="1"/>
</dbReference>
<dbReference type="PANTHER" id="PTHR46889:SF4">
    <property type="entry name" value="TRANSPOSASE INSO FOR INSERTION SEQUENCE ELEMENT IS911B-RELATED"/>
    <property type="match status" value="1"/>
</dbReference>
<comment type="caution">
    <text evidence="2">The sequence shown here is derived from an EMBL/GenBank/DDBJ whole genome shotgun (WGS) entry which is preliminary data.</text>
</comment>
<reference evidence="3" key="1">
    <citation type="journal article" date="2019" name="Int. J. Syst. Evol. Microbiol.">
        <title>The Global Catalogue of Microorganisms (GCM) 10K type strain sequencing project: providing services to taxonomists for standard genome sequencing and annotation.</title>
        <authorList>
            <consortium name="The Broad Institute Genomics Platform"/>
            <consortium name="The Broad Institute Genome Sequencing Center for Infectious Disease"/>
            <person name="Wu L."/>
            <person name="Ma J."/>
        </authorList>
    </citation>
    <scope>NUCLEOTIDE SEQUENCE [LARGE SCALE GENOMIC DNA]</scope>
    <source>
        <strain evidence="3">CGMCC 1.15197</strain>
    </source>
</reference>
<dbReference type="EMBL" id="BMHT01000004">
    <property type="protein sequence ID" value="GGF11385.1"/>
    <property type="molecule type" value="Genomic_DNA"/>
</dbReference>
<dbReference type="InterPro" id="IPR050900">
    <property type="entry name" value="Transposase_IS3/IS150/IS904"/>
</dbReference>
<dbReference type="Pfam" id="PF13276">
    <property type="entry name" value="HTH_21"/>
    <property type="match status" value="1"/>
</dbReference>
<dbReference type="InterPro" id="IPR025948">
    <property type="entry name" value="HTH-like_dom"/>
</dbReference>
<dbReference type="Gene3D" id="3.30.420.10">
    <property type="entry name" value="Ribonuclease H-like superfamily/Ribonuclease H"/>
    <property type="match status" value="1"/>
</dbReference>
<dbReference type="InterPro" id="IPR012337">
    <property type="entry name" value="RNaseH-like_sf"/>
</dbReference>
<dbReference type="InterPro" id="IPR048020">
    <property type="entry name" value="Transpos_IS3"/>
</dbReference>
<proteinExistence type="predicted"/>
<dbReference type="PROSITE" id="PS50994">
    <property type="entry name" value="INTEGRASE"/>
    <property type="match status" value="1"/>
</dbReference>
<dbReference type="Proteomes" id="UP000632273">
    <property type="component" value="Unassembled WGS sequence"/>
</dbReference>
<name>A0ABQ1U6J0_9BACT</name>
<dbReference type="RefSeq" id="WP_188814527.1">
    <property type="nucleotide sequence ID" value="NZ_BMHT01000004.1"/>
</dbReference>
<dbReference type="PANTHER" id="PTHR46889">
    <property type="entry name" value="TRANSPOSASE INSF FOR INSERTION SEQUENCE IS3B-RELATED"/>
    <property type="match status" value="1"/>
</dbReference>
<feature type="domain" description="Integrase catalytic" evidence="1">
    <location>
        <begin position="123"/>
        <end position="286"/>
    </location>
</feature>
<dbReference type="InterPro" id="IPR036397">
    <property type="entry name" value="RNaseH_sf"/>
</dbReference>
<gene>
    <name evidence="2" type="ORF">GCM10011383_23240</name>
</gene>
<evidence type="ECO:0000313" key="2">
    <source>
        <dbReference type="EMBL" id="GGF11385.1"/>
    </source>
</evidence>
<accession>A0ABQ1U6J0</accession>
<sequence length="294" mass="33172">MSVYQYIAQHQARVSVRQLCSVLRVTTSAYYAWRAKIRRLTVVPAWQVAVRQLFARHARRYGTRRLRVELAAQGYSGIGRRGMRQVLAAHGLRAQQPRSFVPRTTHSDPAVRAAPNRLLGQPTPTAPNQVWVGDITYLPKQGGGWLYLATWLDRYSRKVVGWDVRATMPEDLVSEALRRALVVRRPTAGLVVHSDQGSQYAATRFKHLLACHGAVQSMSRRGNCYDNAHAESFWSRLKTELLDGGSFGSLAEARLEISHYMAYYNAERRHSALGYLAPNHFETQPKTTSQLCPA</sequence>
<dbReference type="Pfam" id="PF00665">
    <property type="entry name" value="rve"/>
    <property type="match status" value="1"/>
</dbReference>
<protein>
    <recommendedName>
        <fullName evidence="1">Integrase catalytic domain-containing protein</fullName>
    </recommendedName>
</protein>
<dbReference type="SUPFAM" id="SSF53098">
    <property type="entry name" value="Ribonuclease H-like"/>
    <property type="match status" value="1"/>
</dbReference>
<evidence type="ECO:0000313" key="3">
    <source>
        <dbReference type="Proteomes" id="UP000632273"/>
    </source>
</evidence>
<dbReference type="InterPro" id="IPR001584">
    <property type="entry name" value="Integrase_cat-core"/>
</dbReference>
<organism evidence="2 3">
    <name type="scientific">Hymenobacter cavernae</name>
    <dbReference type="NCBI Taxonomy" id="2044852"/>
    <lineage>
        <taxon>Bacteria</taxon>
        <taxon>Pseudomonadati</taxon>
        <taxon>Bacteroidota</taxon>
        <taxon>Cytophagia</taxon>
        <taxon>Cytophagales</taxon>
        <taxon>Hymenobacteraceae</taxon>
        <taxon>Hymenobacter</taxon>
    </lineage>
</organism>
<dbReference type="NCBIfam" id="NF033516">
    <property type="entry name" value="transpos_IS3"/>
    <property type="match status" value="1"/>
</dbReference>